<dbReference type="EMBL" id="AEYP01092694">
    <property type="status" value="NOT_ANNOTATED_CDS"/>
    <property type="molecule type" value="Genomic_DNA"/>
</dbReference>
<dbReference type="Ensembl" id="ENSMPUT00000004585.1">
    <property type="protein sequence ID" value="ENSMPUP00000004506.1"/>
    <property type="gene ID" value="ENSMPUG00000004542.1"/>
</dbReference>
<dbReference type="EMBL" id="AEYP01092693">
    <property type="status" value="NOT_ANNOTATED_CDS"/>
    <property type="molecule type" value="Genomic_DNA"/>
</dbReference>
<dbReference type="InParanoid" id="M3XZK5"/>
<protein>
    <submittedName>
        <fullName evidence="1">Uncharacterized protein</fullName>
    </submittedName>
</protein>
<dbReference type="HOGENOM" id="CLU_2978555_0_0_1"/>
<dbReference type="AlphaFoldDB" id="M3XZK5"/>
<dbReference type="EMBL" id="AEYP01092690">
    <property type="status" value="NOT_ANNOTATED_CDS"/>
    <property type="molecule type" value="Genomic_DNA"/>
</dbReference>
<accession>M3XZK5</accession>
<dbReference type="EMBL" id="AEYP01092689">
    <property type="status" value="NOT_ANNOTATED_CDS"/>
    <property type="molecule type" value="Genomic_DNA"/>
</dbReference>
<dbReference type="EMBL" id="AEYP01092696">
    <property type="status" value="NOT_ANNOTATED_CDS"/>
    <property type="molecule type" value="Genomic_DNA"/>
</dbReference>
<reference evidence="1" key="1">
    <citation type="submission" date="2024-06" db="UniProtKB">
        <authorList>
            <consortium name="Ensembl"/>
        </authorList>
    </citation>
    <scope>IDENTIFICATION</scope>
</reference>
<proteinExistence type="predicted"/>
<organism evidence="1">
    <name type="scientific">Mustela putorius furo</name>
    <name type="common">European domestic ferret</name>
    <name type="synonym">Mustela furo</name>
    <dbReference type="NCBI Taxonomy" id="9669"/>
    <lineage>
        <taxon>Eukaryota</taxon>
        <taxon>Metazoa</taxon>
        <taxon>Chordata</taxon>
        <taxon>Craniata</taxon>
        <taxon>Vertebrata</taxon>
        <taxon>Euteleostomi</taxon>
        <taxon>Mammalia</taxon>
        <taxon>Eutheria</taxon>
        <taxon>Laurasiatheria</taxon>
        <taxon>Carnivora</taxon>
        <taxon>Caniformia</taxon>
        <taxon>Musteloidea</taxon>
        <taxon>Mustelidae</taxon>
        <taxon>Mustelinae</taxon>
        <taxon>Mustela</taxon>
    </lineage>
</organism>
<name>M3XZK5_MUSPF</name>
<dbReference type="EMBL" id="AEYP01092697">
    <property type="status" value="NOT_ANNOTATED_CDS"/>
    <property type="molecule type" value="Genomic_DNA"/>
</dbReference>
<evidence type="ECO:0000313" key="1">
    <source>
        <dbReference type="Ensembl" id="ENSMPUP00000004506.1"/>
    </source>
</evidence>
<dbReference type="EMBL" id="AEYP01092692">
    <property type="status" value="NOT_ANNOTATED_CDS"/>
    <property type="molecule type" value="Genomic_DNA"/>
</dbReference>
<sequence>MGGGEVYRGWGETSFCLWIPLPPLPPPPLPPPREVLCPRTPVPTLQPFVQDRIEYSSA</sequence>
<dbReference type="EMBL" id="AEYP01092695">
    <property type="status" value="NOT_ANNOTATED_CDS"/>
    <property type="molecule type" value="Genomic_DNA"/>
</dbReference>
<dbReference type="EMBL" id="AEYP01092691">
    <property type="status" value="NOT_ANNOTATED_CDS"/>
    <property type="molecule type" value="Genomic_DNA"/>
</dbReference>